<feature type="domain" description="CRIB" evidence="7">
    <location>
        <begin position="12"/>
        <end position="25"/>
    </location>
</feature>
<feature type="region of interest" description="Disordered" evidence="5">
    <location>
        <begin position="144"/>
        <end position="171"/>
    </location>
</feature>
<feature type="compositionally biased region" description="Low complexity" evidence="5">
    <location>
        <begin position="259"/>
        <end position="273"/>
    </location>
</feature>
<dbReference type="InterPro" id="IPR000719">
    <property type="entry name" value="Prot_kinase_dom"/>
</dbReference>
<feature type="compositionally biased region" description="Polar residues" evidence="5">
    <location>
        <begin position="244"/>
        <end position="255"/>
    </location>
</feature>
<dbReference type="InterPro" id="IPR036936">
    <property type="entry name" value="CRIB_dom_sf"/>
</dbReference>
<evidence type="ECO:0000256" key="5">
    <source>
        <dbReference type="SAM" id="MobiDB-lite"/>
    </source>
</evidence>
<evidence type="ECO:0000256" key="4">
    <source>
        <dbReference type="PROSITE-ProRule" id="PRU10141"/>
    </source>
</evidence>
<dbReference type="OMA" id="HEYSASI"/>
<accession>A0A401RT18</accession>
<reference evidence="8 9" key="1">
    <citation type="journal article" date="2018" name="Nat. Ecol. Evol.">
        <title>Shark genomes provide insights into elasmobranch evolution and the origin of vertebrates.</title>
        <authorList>
            <person name="Hara Y"/>
            <person name="Yamaguchi K"/>
            <person name="Onimaru K"/>
            <person name="Kadota M"/>
            <person name="Koyanagi M"/>
            <person name="Keeley SD"/>
            <person name="Tatsumi K"/>
            <person name="Tanaka K"/>
            <person name="Motone F"/>
            <person name="Kageyama Y"/>
            <person name="Nozu R"/>
            <person name="Adachi N"/>
            <person name="Nishimura O"/>
            <person name="Nakagawa R"/>
            <person name="Tanegashima C"/>
            <person name="Kiyatake I"/>
            <person name="Matsumoto R"/>
            <person name="Murakumo K"/>
            <person name="Nishida K"/>
            <person name="Terakita A"/>
            <person name="Kuratani S"/>
            <person name="Sato K"/>
            <person name="Hyodo S Kuraku.S."/>
        </authorList>
    </citation>
    <scope>NUCLEOTIDE SEQUENCE [LARGE SCALE GENOMIC DNA]</scope>
</reference>
<dbReference type="PROSITE" id="PS00107">
    <property type="entry name" value="PROTEIN_KINASE_ATP"/>
    <property type="match status" value="1"/>
</dbReference>
<feature type="binding site" evidence="4">
    <location>
        <position position="418"/>
    </location>
    <ligand>
        <name>ATP</name>
        <dbReference type="ChEBI" id="CHEBI:30616"/>
    </ligand>
</feature>
<dbReference type="PANTHER" id="PTHR45832">
    <property type="entry name" value="SERINE/THREONINE-PROTEIN KINASE SAMKA-RELATED-RELATED"/>
    <property type="match status" value="1"/>
</dbReference>
<dbReference type="InterPro" id="IPR000095">
    <property type="entry name" value="CRIB_dom"/>
</dbReference>
<dbReference type="EC" id="2.7.11.1" evidence="1"/>
<evidence type="ECO:0000259" key="7">
    <source>
        <dbReference type="PROSITE" id="PS50108"/>
    </source>
</evidence>
<dbReference type="PROSITE" id="PS50011">
    <property type="entry name" value="PROTEIN_KINASE_DOM"/>
    <property type="match status" value="1"/>
</dbReference>
<protein>
    <recommendedName>
        <fullName evidence="1">non-specific serine/threonine protein kinase</fullName>
        <ecNumber evidence="1">2.7.11.1</ecNumber>
    </recommendedName>
</protein>
<dbReference type="Pfam" id="PF00786">
    <property type="entry name" value="PBD"/>
    <property type="match status" value="1"/>
</dbReference>
<dbReference type="Gene3D" id="3.90.810.10">
    <property type="entry name" value="CRIB domain"/>
    <property type="match status" value="1"/>
</dbReference>
<dbReference type="SMART" id="SM00285">
    <property type="entry name" value="PBD"/>
    <property type="match status" value="1"/>
</dbReference>
<dbReference type="InterPro" id="IPR011009">
    <property type="entry name" value="Kinase-like_dom_sf"/>
</dbReference>
<feature type="compositionally biased region" description="Gly residues" evidence="5">
    <location>
        <begin position="153"/>
        <end position="165"/>
    </location>
</feature>
<dbReference type="SUPFAM" id="SSF56112">
    <property type="entry name" value="Protein kinase-like (PK-like)"/>
    <property type="match status" value="1"/>
</dbReference>
<evidence type="ECO:0000313" key="9">
    <source>
        <dbReference type="Proteomes" id="UP000287033"/>
    </source>
</evidence>
<evidence type="ECO:0000256" key="1">
    <source>
        <dbReference type="ARBA" id="ARBA00012513"/>
    </source>
</evidence>
<feature type="compositionally biased region" description="Polar residues" evidence="5">
    <location>
        <begin position="304"/>
        <end position="331"/>
    </location>
</feature>
<dbReference type="STRING" id="137246.A0A401RT18"/>
<dbReference type="Gene3D" id="1.10.510.10">
    <property type="entry name" value="Transferase(Phosphotransferase) domain 1"/>
    <property type="match status" value="1"/>
</dbReference>
<dbReference type="Gene3D" id="3.30.200.20">
    <property type="entry name" value="Phosphorylase Kinase, domain 1"/>
    <property type="match status" value="1"/>
</dbReference>
<dbReference type="InterPro" id="IPR017441">
    <property type="entry name" value="Protein_kinase_ATP_BS"/>
</dbReference>
<keyword evidence="9" id="KW-1185">Reference proteome</keyword>
<dbReference type="OrthoDB" id="1022360at2759"/>
<gene>
    <name evidence="8" type="ORF">chiPu_0019762</name>
</gene>
<dbReference type="GO" id="GO:0004674">
    <property type="term" value="F:protein serine/threonine kinase activity"/>
    <property type="evidence" value="ECO:0007669"/>
    <property type="project" value="UniProtKB-EC"/>
</dbReference>
<name>A0A401RT18_CHIPU</name>
<evidence type="ECO:0000256" key="3">
    <source>
        <dbReference type="ARBA" id="ARBA00022840"/>
    </source>
</evidence>
<keyword evidence="2 4" id="KW-0547">Nucleotide-binding</keyword>
<comment type="caution">
    <text evidence="8">The sequence shown here is derived from an EMBL/GenBank/DDBJ whole genome shotgun (WGS) entry which is preliminary data.</text>
</comment>
<evidence type="ECO:0000256" key="2">
    <source>
        <dbReference type="ARBA" id="ARBA00022741"/>
    </source>
</evidence>
<dbReference type="PANTHER" id="PTHR45832:SF3">
    <property type="entry name" value="NON-SPECIFIC SERINE_THREONINE PROTEIN KINASE"/>
    <property type="match status" value="1"/>
</dbReference>
<feature type="region of interest" description="Disordered" evidence="5">
    <location>
        <begin position="185"/>
        <end position="348"/>
    </location>
</feature>
<dbReference type="GO" id="GO:0005524">
    <property type="term" value="F:ATP binding"/>
    <property type="evidence" value="ECO:0007669"/>
    <property type="project" value="UniProtKB-UniRule"/>
</dbReference>
<feature type="domain" description="Protein kinase" evidence="6">
    <location>
        <begin position="264"/>
        <end position="578"/>
    </location>
</feature>
<evidence type="ECO:0000313" key="8">
    <source>
        <dbReference type="EMBL" id="GCC21295.1"/>
    </source>
</evidence>
<dbReference type="InterPro" id="IPR051931">
    <property type="entry name" value="PAK3-like"/>
</dbReference>
<dbReference type="Pfam" id="PF00069">
    <property type="entry name" value="Pkinase"/>
    <property type="match status" value="2"/>
</dbReference>
<dbReference type="PROSITE" id="PS50108">
    <property type="entry name" value="CRIB"/>
    <property type="match status" value="1"/>
</dbReference>
<dbReference type="EMBL" id="BEZZ01002156">
    <property type="protein sequence ID" value="GCC21295.1"/>
    <property type="molecule type" value="Genomic_DNA"/>
</dbReference>
<organism evidence="8 9">
    <name type="scientific">Chiloscyllium punctatum</name>
    <name type="common">Brownbanded bambooshark</name>
    <name type="synonym">Hemiscyllium punctatum</name>
    <dbReference type="NCBI Taxonomy" id="137246"/>
    <lineage>
        <taxon>Eukaryota</taxon>
        <taxon>Metazoa</taxon>
        <taxon>Chordata</taxon>
        <taxon>Craniata</taxon>
        <taxon>Vertebrata</taxon>
        <taxon>Chondrichthyes</taxon>
        <taxon>Elasmobranchii</taxon>
        <taxon>Galeomorphii</taxon>
        <taxon>Galeoidea</taxon>
        <taxon>Orectolobiformes</taxon>
        <taxon>Hemiscylliidae</taxon>
        <taxon>Chiloscyllium</taxon>
    </lineage>
</organism>
<dbReference type="AlphaFoldDB" id="A0A401RT18"/>
<dbReference type="Proteomes" id="UP000287033">
    <property type="component" value="Unassembled WGS sequence"/>
</dbReference>
<dbReference type="FunFam" id="3.30.200.20:FF:000705">
    <property type="entry name" value="Non-specific serine/threonine protein kinase"/>
    <property type="match status" value="1"/>
</dbReference>
<keyword evidence="3 4" id="KW-0067">ATP-binding</keyword>
<sequence length="597" mass="66081">MWKKRRSQRLEISAPRDFEHRLHTSFDPHDQRFVGLPQQWQGLLAETPKRPKPLVDPSSVTPVELTPLKPIVRGSKSAANGHITELLADLQKVSVSRSNSLRRNTVCLSQGKPCPLRRIEEDGAREMSQKLPSSTHRWSRIFTRGHHGKSRGGEGGSGQLNGGGPHLNKSVQNLSIPSLEYERQRTHPLPPGAQGGALPSDRIPSETTQPHVERRLRPGRRNSLGWRPISCFFGRSSPKGARGHSTSPGSPNRGSTGHPFNSSLPSESSPGTSARGTTTKQIQVDHFERNGGVILNGALRSGRSAVTSTEQKQAGATPTLNPDSTPTTGNVARQPPGPREPGSHRNSCPQLVLTHRETQPPREGQRVTHEQFRSAMAMVVNQTDPRKHLETLSQIGEGSTGIVCVATEKLTGRRVAVKRMDLRTQQRRELLFNEVVIMRDYHHENVVEMYSSHLVGDELWVVMELLQGGALTDIISYTRSLVGTPYWMAPEVIARLPYGPEVDIWSLGIMVVEMIDGEPPYFSDSPVEAMKLLRDNLPPRPKLEHKVSPILRDFISCMLVHDVTERATSIKLLEHPFLLQAGSPDCLIALIQGCSLR</sequence>
<evidence type="ECO:0000259" key="6">
    <source>
        <dbReference type="PROSITE" id="PS50011"/>
    </source>
</evidence>
<proteinExistence type="predicted"/>